<comment type="subcellular location">
    <subcellularLocation>
        <location evidence="1">Secreted</location>
        <location evidence="1">Extracellular space</location>
        <location evidence="1">Extracellular matrix</location>
        <location evidence="1">Basement membrane</location>
    </subcellularLocation>
</comment>
<organism evidence="15 16">
    <name type="scientific">Mytilus galloprovincialis</name>
    <name type="common">Mediterranean mussel</name>
    <dbReference type="NCBI Taxonomy" id="29158"/>
    <lineage>
        <taxon>Eukaryota</taxon>
        <taxon>Metazoa</taxon>
        <taxon>Spiralia</taxon>
        <taxon>Lophotrochozoa</taxon>
        <taxon>Mollusca</taxon>
        <taxon>Bivalvia</taxon>
        <taxon>Autobranchia</taxon>
        <taxon>Pteriomorphia</taxon>
        <taxon>Mytilida</taxon>
        <taxon>Mytiloidea</taxon>
        <taxon>Mytilidae</taxon>
        <taxon>Mytilinae</taxon>
        <taxon>Mytilus</taxon>
    </lineage>
</organism>
<evidence type="ECO:0000256" key="11">
    <source>
        <dbReference type="SAM" id="Coils"/>
    </source>
</evidence>
<dbReference type="PROSITE" id="PS01248">
    <property type="entry name" value="EGF_LAM_1"/>
    <property type="match status" value="3"/>
</dbReference>
<feature type="domain" description="Laminin EGF-like" evidence="13">
    <location>
        <begin position="649"/>
        <end position="694"/>
    </location>
</feature>
<dbReference type="FunFam" id="2.10.25.10:FF:000034">
    <property type="entry name" value="Laminin subunit alpha 3"/>
    <property type="match status" value="1"/>
</dbReference>
<feature type="disulfide bond" evidence="10">
    <location>
        <begin position="651"/>
        <end position="668"/>
    </location>
</feature>
<feature type="domain" description="Laminin EGF-like" evidence="13">
    <location>
        <begin position="557"/>
        <end position="602"/>
    </location>
</feature>
<dbReference type="FunFam" id="2.10.25.10:FF:000082">
    <property type="entry name" value="Laminin subunit alpha 1"/>
    <property type="match status" value="1"/>
</dbReference>
<dbReference type="FunFam" id="2.10.25.10:FF:000069">
    <property type="entry name" value="Laminin subunit alpha 1"/>
    <property type="match status" value="1"/>
</dbReference>
<keyword evidence="6" id="KW-0084">Basement membrane</keyword>
<feature type="domain" description="Laminin N-terminal" evidence="14">
    <location>
        <begin position="25"/>
        <end position="288"/>
    </location>
</feature>
<dbReference type="GO" id="GO:0006950">
    <property type="term" value="P:response to stress"/>
    <property type="evidence" value="ECO:0007669"/>
    <property type="project" value="UniProtKB-ARBA"/>
</dbReference>
<dbReference type="CDD" id="cd00055">
    <property type="entry name" value="EGF_Lam"/>
    <property type="match status" value="11"/>
</dbReference>
<dbReference type="InterPro" id="IPR050440">
    <property type="entry name" value="Laminin/Netrin_ECM"/>
</dbReference>
<dbReference type="FunFam" id="2.60.120.260:FF:000092">
    <property type="entry name" value="Laminin subunit alpha-3"/>
    <property type="match status" value="1"/>
</dbReference>
<dbReference type="PROSITE" id="PS51117">
    <property type="entry name" value="LAMININ_NTER"/>
    <property type="match status" value="1"/>
</dbReference>
<dbReference type="SMART" id="SM00180">
    <property type="entry name" value="EGF_Lam"/>
    <property type="match status" value="11"/>
</dbReference>
<gene>
    <name evidence="15" type="ORF">MGAL_10B077704</name>
</gene>
<dbReference type="Proteomes" id="UP000596742">
    <property type="component" value="Unassembled WGS sequence"/>
</dbReference>
<dbReference type="Gene3D" id="2.60.120.260">
    <property type="entry name" value="Galactose-binding domain-like"/>
    <property type="match status" value="1"/>
</dbReference>
<evidence type="ECO:0000313" key="16">
    <source>
        <dbReference type="Proteomes" id="UP000596742"/>
    </source>
</evidence>
<dbReference type="PANTHER" id="PTHR10574">
    <property type="entry name" value="NETRIN/LAMININ-RELATED"/>
    <property type="match status" value="1"/>
</dbReference>
<feature type="disulfide bond" evidence="10">
    <location>
        <begin position="578"/>
        <end position="587"/>
    </location>
</feature>
<sequence>MAVWEVIPLLILLLFLNKTVLVFTQEQFLTPPYFNLAQSQEIIASATCGVGVSGRELFCKLTGATGDYGNRFSPTNEVTIMEGQNCDLCEVPSSEGTIRSTKEHPAEFAIDGTERWWQSPPLSRDLKYNEVNLTINLGQEFHVAYIFIKMANSPRPGVWALERSLDFGKTFQPWQYFADTPSDCIKFFNTPADQEIAEDDSVICTTEFSKIVPLENGEIVVSLVNNRPNAKNFTFSEKLQDWTQATNVRLRLLRTKTLLGHLMAVARQDPTVTRRYFYSIKDISLGGRCVCNGHAESCDRDPNNPRLLTCKCQHNTCGEQCNTCCPGFVQKSWMPAKAGHPFVCEPCECYGHTNDCIYDAEVDRLKQSVDVYGNYVGGGVCQNCRDHTEGTNCDKCVAGFYRPAGVDKAARDACRPCVCDLKFSTGDCEEETGRCKCRPEYVGQDCDSCNIGFYGYPDCIPCDCDFYGTDGNICTVGSVGGGQCPCKQNFDGQKCDMCLLGFYNFPDCIACECDTRGSRSNVCDVTTGQCSCEANYNGKNCNECADGYYDFPSCTLCDCDQSGAHPEICDKVTGQCLCQDNFVEPRCDSCKPSFYRYPICEACNCNAVGSDSEICELGSGQCPCGLNFAGLRCEHCAAGYYRYPDCSSCNCDRYGSYRQSCDQISGQCECRDTFEGLTCSRCRENFFNFPKCEACNCNPAGAMEVPGYPLGGCGQVPVGQLCECKENVRGHICDECKPGYYGLDRNNPRGCRPCDCHVPGTASGLHVCDPGSGQCVCKVSVRGQRCDVCQDGFHSLDRENSFGCVACNCDTGGSMSHVCNKRTGQCPCKPRVQGLKCQSPTDLHYIPSLHQFIYEIEDGYTPDGSRIRYGFDETIFPDFSWRGYAILNYVQPEVIIDLQIRKPSLYRIIYRYLNPSDQSITGEVMLKPQQAEINTPQMSQVLFPPNDNPSFVTVGSGGSMHDFVLDPGNWMVSLKSSENVMLDYMVLIPQAYYEATVLSEDVTRPCTIPNDGGPCVLYNYTDIANFPTVFGENGYILDVDGNKTPTNVFTDVVITNELGLNALGQLDKNQKDLNLNLAVPNPGDYVLVLNYFTFANNSQNLDVKVKTGDEDYDGDVVIYRCQYSVLCRQVITDVNGMPMVVNIKDNADILLTGDDNVNVAIGSVTAIPYEQWSHGFIRPQIICIRINGICITSRYFIPVGSVRIDFEDPPNEDLEVDRFNFPKGLYEVDPNIGLVRLNQQQTNITIEGMIRDPGRFFFLVHFYMPGEVGIDIPVNIHVDNQDYSGMFRPRFCPTLSGCRGLITFDDDLRNKVIGGTDGKIRISFNNTSGKTIWVLRDILRYEQQNIQEKLPSLLKKVNSRVKIPSKISDLIRKIENKFDKANTEELKEKVLREVLLLSEDSTVIGIHCSKFRIFSNNLYNFVCGQVTNGVVYELEKFRSSNNYTFTELTKWVHHIVGLKSETFSEHAMRYSVKSLLKNRLDMSRKGYSFSEQFLNETYTYPKMGTNKASSTDNLAEGCENPKCSKQKLKTIKCCQQIQNLNYQLQHEKEEVEEELTQEYKENQQLSDQLNKIIKDKTISDKELSDLKQKYETVINKLQKYNTRNINKKIQRRDTKLETINKTLTNEKEKSSFMEESITQSEKEILVLKEDKRNLQKRISYLKSKPELFENKQNENISKLRAMKTRNFKNRMPSYRK</sequence>
<feature type="chain" id="PRO_5032554992" evidence="12">
    <location>
        <begin position="25"/>
        <end position="1696"/>
    </location>
</feature>
<name>A0A8B6G9X2_MYTGA</name>
<evidence type="ECO:0000256" key="6">
    <source>
        <dbReference type="ARBA" id="ARBA00022869"/>
    </source>
</evidence>
<comment type="caution">
    <text evidence="15">The sequence shown here is derived from an EMBL/GenBank/DDBJ whole genome shotgun (WGS) entry which is preliminary data.</text>
</comment>
<dbReference type="GO" id="GO:0009887">
    <property type="term" value="P:animal organ morphogenesis"/>
    <property type="evidence" value="ECO:0007669"/>
    <property type="project" value="TreeGrafter"/>
</dbReference>
<evidence type="ECO:0000256" key="3">
    <source>
        <dbReference type="ARBA" id="ARBA00022530"/>
    </source>
</evidence>
<dbReference type="PROSITE" id="PS50027">
    <property type="entry name" value="EGF_LAM_2"/>
    <property type="match status" value="8"/>
</dbReference>
<dbReference type="OrthoDB" id="5984158at2759"/>
<dbReference type="Gene3D" id="2.10.25.10">
    <property type="entry name" value="Laminin"/>
    <property type="match status" value="10"/>
</dbReference>
<feature type="disulfide bond" evidence="10">
    <location>
        <begin position="486"/>
        <end position="495"/>
    </location>
</feature>
<evidence type="ECO:0000256" key="9">
    <source>
        <dbReference type="ARBA" id="ARBA00023292"/>
    </source>
</evidence>
<keyword evidence="5" id="KW-0677">Repeat</keyword>
<proteinExistence type="predicted"/>
<feature type="disulfide bond" evidence="10">
    <location>
        <begin position="624"/>
        <end position="633"/>
    </location>
</feature>
<protein>
    <submittedName>
        <fullName evidence="15">Usherin</fullName>
    </submittedName>
</protein>
<dbReference type="FunFam" id="2.10.25.10:FF:000209">
    <property type="entry name" value="Laminin subunit alpha 5"/>
    <property type="match status" value="2"/>
</dbReference>
<feature type="disulfide bond" evidence="10">
    <location>
        <begin position="777"/>
        <end position="786"/>
    </location>
</feature>
<feature type="disulfide bond" evidence="10">
    <location>
        <begin position="603"/>
        <end position="615"/>
    </location>
</feature>
<dbReference type="GO" id="GO:0005604">
    <property type="term" value="C:basement membrane"/>
    <property type="evidence" value="ECO:0007669"/>
    <property type="project" value="UniProtKB-SubCell"/>
</dbReference>
<evidence type="ECO:0000256" key="4">
    <source>
        <dbReference type="ARBA" id="ARBA00022729"/>
    </source>
</evidence>
<dbReference type="Pfam" id="PF00053">
    <property type="entry name" value="EGF_laminin"/>
    <property type="match status" value="11"/>
</dbReference>
<dbReference type="FunFam" id="2.10.25.10:FF:000090">
    <property type="entry name" value="laminin subunit alpha"/>
    <property type="match status" value="1"/>
</dbReference>
<dbReference type="InterPro" id="IPR000742">
    <property type="entry name" value="EGF"/>
</dbReference>
<evidence type="ECO:0000256" key="7">
    <source>
        <dbReference type="ARBA" id="ARBA00023157"/>
    </source>
</evidence>
<feature type="disulfide bond" evidence="10">
    <location>
        <begin position="557"/>
        <end position="569"/>
    </location>
</feature>
<feature type="disulfide bond" evidence="10">
    <location>
        <begin position="511"/>
        <end position="523"/>
    </location>
</feature>
<evidence type="ECO:0000256" key="1">
    <source>
        <dbReference type="ARBA" id="ARBA00004302"/>
    </source>
</evidence>
<dbReference type="InterPro" id="IPR008211">
    <property type="entry name" value="Laminin_N"/>
</dbReference>
<evidence type="ECO:0000256" key="12">
    <source>
        <dbReference type="SAM" id="SignalP"/>
    </source>
</evidence>
<reference evidence="15" key="1">
    <citation type="submission" date="2018-11" db="EMBL/GenBank/DDBJ databases">
        <authorList>
            <person name="Alioto T."/>
            <person name="Alioto T."/>
        </authorList>
    </citation>
    <scope>NUCLEOTIDE SEQUENCE</scope>
</reference>
<keyword evidence="8" id="KW-0325">Glycoprotein</keyword>
<feature type="disulfide bond" evidence="10">
    <location>
        <begin position="670"/>
        <end position="679"/>
    </location>
</feature>
<keyword evidence="7 10" id="KW-1015">Disulfide bond</keyword>
<dbReference type="InterPro" id="IPR002049">
    <property type="entry name" value="LE_dom"/>
</dbReference>
<evidence type="ECO:0000313" key="15">
    <source>
        <dbReference type="EMBL" id="VDI61040.1"/>
    </source>
</evidence>
<dbReference type="GO" id="GO:0071711">
    <property type="term" value="P:basement membrane organization"/>
    <property type="evidence" value="ECO:0007669"/>
    <property type="project" value="UniProtKB-ARBA"/>
</dbReference>
<feature type="disulfide bond" evidence="10">
    <location>
        <begin position="649"/>
        <end position="661"/>
    </location>
</feature>
<evidence type="ECO:0000259" key="13">
    <source>
        <dbReference type="PROSITE" id="PS50027"/>
    </source>
</evidence>
<feature type="domain" description="Laminin EGF-like" evidence="13">
    <location>
        <begin position="462"/>
        <end position="510"/>
    </location>
</feature>
<dbReference type="SUPFAM" id="SSF57196">
    <property type="entry name" value="EGF/Laminin"/>
    <property type="match status" value="11"/>
</dbReference>
<feature type="disulfide bond" evidence="10">
    <location>
        <begin position="437"/>
        <end position="446"/>
    </location>
</feature>
<feature type="domain" description="Laminin EGF-like" evidence="13">
    <location>
        <begin position="754"/>
        <end position="806"/>
    </location>
</feature>
<feature type="disulfide bond" evidence="10">
    <location>
        <begin position="462"/>
        <end position="474"/>
    </location>
</feature>
<dbReference type="EMBL" id="UYJE01008106">
    <property type="protein sequence ID" value="VDI61040.1"/>
    <property type="molecule type" value="Genomic_DNA"/>
</dbReference>
<evidence type="ECO:0000256" key="10">
    <source>
        <dbReference type="PROSITE-ProRule" id="PRU00460"/>
    </source>
</evidence>
<dbReference type="Pfam" id="PF00055">
    <property type="entry name" value="Laminin_N"/>
    <property type="match status" value="1"/>
</dbReference>
<evidence type="ECO:0000256" key="5">
    <source>
        <dbReference type="ARBA" id="ARBA00022737"/>
    </source>
</evidence>
<accession>A0A8B6G9X2</accession>
<keyword evidence="2" id="KW-0964">Secreted</keyword>
<evidence type="ECO:0000256" key="8">
    <source>
        <dbReference type="ARBA" id="ARBA00023180"/>
    </source>
</evidence>
<comment type="caution">
    <text evidence="10">Lacks conserved residue(s) required for the propagation of feature annotation.</text>
</comment>
<feature type="domain" description="Laminin EGF-like" evidence="13">
    <location>
        <begin position="695"/>
        <end position="753"/>
    </location>
</feature>
<feature type="disulfide bond" evidence="10">
    <location>
        <begin position="724"/>
        <end position="733"/>
    </location>
</feature>
<feature type="domain" description="Laminin EGF-like" evidence="13">
    <location>
        <begin position="603"/>
        <end position="648"/>
    </location>
</feature>
<feature type="coiled-coil region" evidence="11">
    <location>
        <begin position="1534"/>
        <end position="1603"/>
    </location>
</feature>
<feature type="disulfide bond" evidence="10">
    <location>
        <begin position="605"/>
        <end position="622"/>
    </location>
</feature>
<feature type="domain" description="Laminin EGF-like" evidence="13">
    <location>
        <begin position="511"/>
        <end position="556"/>
    </location>
</feature>
<dbReference type="SMART" id="SM00136">
    <property type="entry name" value="LamNT"/>
    <property type="match status" value="1"/>
</dbReference>
<keyword evidence="16" id="KW-1185">Reference proteome</keyword>
<keyword evidence="4 12" id="KW-0732">Signal</keyword>
<dbReference type="PANTHER" id="PTHR10574:SF406">
    <property type="entry name" value="LAMININ SUBUNIT ALPHA 5"/>
    <property type="match status" value="1"/>
</dbReference>
<evidence type="ECO:0000256" key="2">
    <source>
        <dbReference type="ARBA" id="ARBA00022525"/>
    </source>
</evidence>
<dbReference type="PRINTS" id="PR00011">
    <property type="entry name" value="EGFLAMININ"/>
</dbReference>
<dbReference type="FunFam" id="2.10.25.10:FF:000388">
    <property type="entry name" value="Laminin subunit alpha"/>
    <property type="match status" value="1"/>
</dbReference>
<feature type="disulfide bond" evidence="10">
    <location>
        <begin position="513"/>
        <end position="530"/>
    </location>
</feature>
<feature type="domain" description="Laminin EGF-like" evidence="13">
    <location>
        <begin position="417"/>
        <end position="461"/>
    </location>
</feature>
<dbReference type="SMART" id="SM00181">
    <property type="entry name" value="EGF"/>
    <property type="match status" value="7"/>
</dbReference>
<keyword evidence="9 10" id="KW-0424">Laminin EGF-like domain</keyword>
<feature type="disulfide bond" evidence="10">
    <location>
        <begin position="559"/>
        <end position="576"/>
    </location>
</feature>
<feature type="signal peptide" evidence="12">
    <location>
        <begin position="1"/>
        <end position="24"/>
    </location>
</feature>
<feature type="disulfide bond" evidence="10">
    <location>
        <begin position="532"/>
        <end position="541"/>
    </location>
</feature>
<dbReference type="FunFam" id="2.10.25.10:FF:000011">
    <property type="entry name" value="Cadherin EGF LAG seven-pass G-type receptor"/>
    <property type="match status" value="1"/>
</dbReference>
<dbReference type="GO" id="GO:0009888">
    <property type="term" value="P:tissue development"/>
    <property type="evidence" value="ECO:0007669"/>
    <property type="project" value="TreeGrafter"/>
</dbReference>
<dbReference type="GO" id="GO:0061564">
    <property type="term" value="P:axon development"/>
    <property type="evidence" value="ECO:0007669"/>
    <property type="project" value="UniProtKB-ARBA"/>
</dbReference>
<evidence type="ECO:0000259" key="14">
    <source>
        <dbReference type="PROSITE" id="PS51117"/>
    </source>
</evidence>
<keyword evidence="11" id="KW-0175">Coiled coil</keyword>
<keyword evidence="3" id="KW-0272">Extracellular matrix</keyword>